<sequence length="226" mass="26089">MSEFDYLRDKLRRLREQNPADLNLRCHRAVTWLCRSDDLVADDPDAAFIFGWIAFNAAYARDIGNDPTAPERRVFQDFFTALVAADPKGRIAHELWCQHEGLITRLLDNPFIFNPFWRFHNGDTEDADWAERFAKAKDVAREAIERENAAHLLSILFDRLYVLRNQLMHGGTTWGSRVNRAQMRDGVEVLHCLLPVFVDTMISAPDRDWGIAHYPVIEDPPVTDIP</sequence>
<keyword evidence="1" id="KW-0614">Plasmid</keyword>
<gene>
    <name evidence="1" type="ORF">RPE78_16300</name>
</gene>
<keyword evidence="2" id="KW-1185">Reference proteome</keyword>
<organism evidence="1 2">
    <name type="scientific">Thioclava litoralis</name>
    <dbReference type="NCBI Taxonomy" id="3076557"/>
    <lineage>
        <taxon>Bacteria</taxon>
        <taxon>Pseudomonadati</taxon>
        <taxon>Pseudomonadota</taxon>
        <taxon>Alphaproteobacteria</taxon>
        <taxon>Rhodobacterales</taxon>
        <taxon>Paracoccaceae</taxon>
        <taxon>Thioclava</taxon>
    </lineage>
</organism>
<protein>
    <submittedName>
        <fullName evidence="1">HEPN domain-containing protein</fullName>
    </submittedName>
</protein>
<geneLocation type="plasmid" evidence="1 2">
    <name>unnamed2</name>
</geneLocation>
<dbReference type="Proteomes" id="UP001623290">
    <property type="component" value="Plasmid unnamed2"/>
</dbReference>
<dbReference type="EMBL" id="CP135445">
    <property type="protein sequence ID" value="WRY35783.1"/>
    <property type="molecule type" value="Genomic_DNA"/>
</dbReference>
<dbReference type="RefSeq" id="WP_330629528.1">
    <property type="nucleotide sequence ID" value="NZ_CP135445.1"/>
</dbReference>
<name>A0ABZ1E614_9RHOB</name>
<evidence type="ECO:0000313" key="2">
    <source>
        <dbReference type="Proteomes" id="UP001623290"/>
    </source>
</evidence>
<evidence type="ECO:0000313" key="1">
    <source>
        <dbReference type="EMBL" id="WRY35783.1"/>
    </source>
</evidence>
<proteinExistence type="predicted"/>
<reference evidence="1 2" key="1">
    <citation type="submission" date="2023-09" db="EMBL/GenBank/DDBJ databases">
        <title>Thioclava shenzhenensis sp. nov., a multidrug resistant bacteria-antagonizing species isolated from coastal seawater.</title>
        <authorList>
            <person name="Long M."/>
        </authorList>
    </citation>
    <scope>NUCLEOTIDE SEQUENCE [LARGE SCALE GENOMIC DNA]</scope>
    <source>
        <strain evidence="1 2">FTW29</strain>
        <plasmid evidence="1 2">unnamed2</plasmid>
    </source>
</reference>
<accession>A0ABZ1E614</accession>